<name>A0A4Q9YXP4_9FLAO</name>
<keyword evidence="2" id="KW-1185">Reference proteome</keyword>
<dbReference type="AlphaFoldDB" id="A0A4Q9YXP4"/>
<evidence type="ECO:0000313" key="1">
    <source>
        <dbReference type="EMBL" id="TBX66154.1"/>
    </source>
</evidence>
<protein>
    <submittedName>
        <fullName evidence="1">Uncharacterized protein</fullName>
    </submittedName>
</protein>
<evidence type="ECO:0000313" key="2">
    <source>
        <dbReference type="Proteomes" id="UP000293300"/>
    </source>
</evidence>
<dbReference type="Proteomes" id="UP000293300">
    <property type="component" value="Unassembled WGS sequence"/>
</dbReference>
<organism evidence="1 2">
    <name type="scientific">Flavobacterium silvisoli</name>
    <dbReference type="NCBI Taxonomy" id="2529433"/>
    <lineage>
        <taxon>Bacteria</taxon>
        <taxon>Pseudomonadati</taxon>
        <taxon>Bacteroidota</taxon>
        <taxon>Flavobacteriia</taxon>
        <taxon>Flavobacteriales</taxon>
        <taxon>Flavobacteriaceae</taxon>
        <taxon>Flavobacterium</taxon>
    </lineage>
</organism>
<dbReference type="EMBL" id="SJPE01000015">
    <property type="protein sequence ID" value="TBX66154.1"/>
    <property type="molecule type" value="Genomic_DNA"/>
</dbReference>
<dbReference type="RefSeq" id="WP_131476726.1">
    <property type="nucleotide sequence ID" value="NZ_SJPE01000015.1"/>
</dbReference>
<proteinExistence type="predicted"/>
<reference evidence="1 2" key="1">
    <citation type="submission" date="2019-02" db="EMBL/GenBank/DDBJ databases">
        <title>Flavobacterium sp. RD-2-33 isolated from forest soil.</title>
        <authorList>
            <person name="Chaudhary D.K."/>
        </authorList>
    </citation>
    <scope>NUCLEOTIDE SEQUENCE [LARGE SCALE GENOMIC DNA]</scope>
    <source>
        <strain evidence="1 2">RD-2-33</strain>
    </source>
</reference>
<sequence>MGASNTRVCMYPKDVQRIMGTEYTQARRYLKKIKKHLNKEKHQYLSVEEFCLYTGLPLDEVQRCLL</sequence>
<gene>
    <name evidence="1" type="ORF">EZL74_11240</name>
</gene>
<comment type="caution">
    <text evidence="1">The sequence shown here is derived from an EMBL/GenBank/DDBJ whole genome shotgun (WGS) entry which is preliminary data.</text>
</comment>
<accession>A0A4Q9YXP4</accession>